<dbReference type="Proteomes" id="UP000177583">
    <property type="component" value="Unassembled WGS sequence"/>
</dbReference>
<proteinExistence type="predicted"/>
<dbReference type="EMBL" id="MFNF01000001">
    <property type="protein sequence ID" value="OGH04832.1"/>
    <property type="molecule type" value="Genomic_DNA"/>
</dbReference>
<evidence type="ECO:0008006" key="4">
    <source>
        <dbReference type="Google" id="ProtNLM"/>
    </source>
</evidence>
<evidence type="ECO:0000313" key="3">
    <source>
        <dbReference type="Proteomes" id="UP000177583"/>
    </source>
</evidence>
<evidence type="ECO:0000313" key="2">
    <source>
        <dbReference type="EMBL" id="OGH04832.1"/>
    </source>
</evidence>
<keyword evidence="1" id="KW-0812">Transmembrane</keyword>
<evidence type="ECO:0000256" key="1">
    <source>
        <dbReference type="SAM" id="Phobius"/>
    </source>
</evidence>
<sequence>MKIRIILSLLVTLILIVFFVKSEEALVFSLEEPEIQFSENALFYYPLFKNVKDVSGHFGSLVYYEKSHFSKGGFELTGTTVDSIVFAYEEALKLNPKDDFTFSMWIQPKKSEEPIGHRLQNLVYWAADSKPTLPRVSIWFDEESRGLHINCQSLRFNLPLEQETLFSQPIQITLIVSKPNRLLELYIDGTLKRRFVFNFDDYPDAAIFQIAQGRAPLTGKTAVYSNIEMWDRRLRDTEIQQVFDARKAFFAKLNTQRTLFRWIFLLSIFGVLLLVWKKKKTRPF</sequence>
<keyword evidence="1" id="KW-0472">Membrane</keyword>
<gene>
    <name evidence="2" type="ORF">A2557_07550</name>
</gene>
<dbReference type="SUPFAM" id="SSF49899">
    <property type="entry name" value="Concanavalin A-like lectins/glucanases"/>
    <property type="match status" value="1"/>
</dbReference>
<name>A0A1F6H3A7_9PROT</name>
<dbReference type="Gene3D" id="2.60.120.200">
    <property type="match status" value="1"/>
</dbReference>
<keyword evidence="1" id="KW-1133">Transmembrane helix</keyword>
<dbReference type="InterPro" id="IPR013320">
    <property type="entry name" value="ConA-like_dom_sf"/>
</dbReference>
<dbReference type="AlphaFoldDB" id="A0A1F6H3A7"/>
<feature type="transmembrane region" description="Helical" evidence="1">
    <location>
        <begin position="259"/>
        <end position="276"/>
    </location>
</feature>
<comment type="caution">
    <text evidence="2">The sequence shown here is derived from an EMBL/GenBank/DDBJ whole genome shotgun (WGS) entry which is preliminary data.</text>
</comment>
<organism evidence="2 3">
    <name type="scientific">Candidatus Lambdaproteobacteria bacterium RIFOXYD2_FULL_56_26</name>
    <dbReference type="NCBI Taxonomy" id="1817773"/>
    <lineage>
        <taxon>Bacteria</taxon>
        <taxon>Pseudomonadati</taxon>
        <taxon>Pseudomonadota</taxon>
        <taxon>Candidatus Lambdaproteobacteria</taxon>
    </lineage>
</organism>
<protein>
    <recommendedName>
        <fullName evidence="4">LamG-like jellyroll fold domain-containing protein</fullName>
    </recommendedName>
</protein>
<accession>A0A1F6H3A7</accession>
<reference evidence="2 3" key="1">
    <citation type="journal article" date="2016" name="Nat. Commun.">
        <title>Thousands of microbial genomes shed light on interconnected biogeochemical processes in an aquifer system.</title>
        <authorList>
            <person name="Anantharaman K."/>
            <person name="Brown C.T."/>
            <person name="Hug L.A."/>
            <person name="Sharon I."/>
            <person name="Castelle C.J."/>
            <person name="Probst A.J."/>
            <person name="Thomas B.C."/>
            <person name="Singh A."/>
            <person name="Wilkins M.J."/>
            <person name="Karaoz U."/>
            <person name="Brodie E.L."/>
            <person name="Williams K.H."/>
            <person name="Hubbard S.S."/>
            <person name="Banfield J.F."/>
        </authorList>
    </citation>
    <scope>NUCLEOTIDE SEQUENCE [LARGE SCALE GENOMIC DNA]</scope>
</reference>